<reference evidence="3" key="1">
    <citation type="submission" date="2009-09" db="EMBL/GenBank/DDBJ databases">
        <title>The complete genome of Kribbella flavida DSM 17836.</title>
        <authorList>
            <consortium name="US DOE Joint Genome Institute (JGI-PGF)"/>
            <person name="Lucas S."/>
            <person name="Copeland A."/>
            <person name="Lapidus A."/>
            <person name="Glavina del Rio T."/>
            <person name="Dalin E."/>
            <person name="Tice H."/>
            <person name="Bruce D."/>
            <person name="Goodwin L."/>
            <person name="Pitluck S."/>
            <person name="Kyrpides N."/>
            <person name="Mavromatis K."/>
            <person name="Ivanova N."/>
            <person name="Saunders E."/>
            <person name="Brettin T."/>
            <person name="Detter J.C."/>
            <person name="Han C."/>
            <person name="Larimer F."/>
            <person name="Land M."/>
            <person name="Hauser L."/>
            <person name="Markowitz V."/>
            <person name="Cheng J.-F."/>
            <person name="Hugenholtz P."/>
            <person name="Woyke T."/>
            <person name="Wu D."/>
            <person name="Pukall R."/>
            <person name="Klenk H.-P."/>
            <person name="Eisen J.A."/>
        </authorList>
    </citation>
    <scope>NUCLEOTIDE SEQUENCE [LARGE SCALE GENOMIC DNA]</scope>
    <source>
        <strain evidence="3">DSM 17836 / JCM 10339 / NBRC 14399</strain>
    </source>
</reference>
<dbReference type="EMBL" id="CP001736">
    <property type="protein sequence ID" value="ADB33549.1"/>
    <property type="molecule type" value="Genomic_DNA"/>
</dbReference>
<feature type="chain" id="PRO_5038615563" evidence="1">
    <location>
        <begin position="25"/>
        <end position="428"/>
    </location>
</feature>
<accession>D2PWT0</accession>
<keyword evidence="3" id="KW-1185">Reference proteome</keyword>
<protein>
    <submittedName>
        <fullName evidence="2">Extracellular solute-binding protein family 1</fullName>
    </submittedName>
</protein>
<dbReference type="Pfam" id="PF01547">
    <property type="entry name" value="SBP_bac_1"/>
    <property type="match status" value="1"/>
</dbReference>
<dbReference type="eggNOG" id="COG1653">
    <property type="taxonomic scope" value="Bacteria"/>
</dbReference>
<dbReference type="HOGENOM" id="CLU_031285_10_4_11"/>
<dbReference type="STRING" id="479435.Kfla_4522"/>
<name>D2PWT0_KRIFD</name>
<gene>
    <name evidence="2" type="ordered locus">Kfla_4522</name>
</gene>
<dbReference type="InterPro" id="IPR050490">
    <property type="entry name" value="Bact_solute-bd_prot1"/>
</dbReference>
<proteinExistence type="predicted"/>
<evidence type="ECO:0000256" key="1">
    <source>
        <dbReference type="SAM" id="SignalP"/>
    </source>
</evidence>
<dbReference type="Gene3D" id="3.40.190.10">
    <property type="entry name" value="Periplasmic binding protein-like II"/>
    <property type="match status" value="1"/>
</dbReference>
<dbReference type="Proteomes" id="UP000007967">
    <property type="component" value="Chromosome"/>
</dbReference>
<dbReference type="InterPro" id="IPR006059">
    <property type="entry name" value="SBP"/>
</dbReference>
<dbReference type="SUPFAM" id="SSF53850">
    <property type="entry name" value="Periplasmic binding protein-like II"/>
    <property type="match status" value="1"/>
</dbReference>
<organism evidence="2 3">
    <name type="scientific">Kribbella flavida (strain DSM 17836 / JCM 10339 / NBRC 14399)</name>
    <dbReference type="NCBI Taxonomy" id="479435"/>
    <lineage>
        <taxon>Bacteria</taxon>
        <taxon>Bacillati</taxon>
        <taxon>Actinomycetota</taxon>
        <taxon>Actinomycetes</taxon>
        <taxon>Propionibacteriales</taxon>
        <taxon>Kribbellaceae</taxon>
        <taxon>Kribbella</taxon>
    </lineage>
</organism>
<dbReference type="PANTHER" id="PTHR43649">
    <property type="entry name" value="ARABINOSE-BINDING PROTEIN-RELATED"/>
    <property type="match status" value="1"/>
</dbReference>
<evidence type="ECO:0000313" key="2">
    <source>
        <dbReference type="EMBL" id="ADB33549.1"/>
    </source>
</evidence>
<dbReference type="KEGG" id="kfl:Kfla_4522"/>
<evidence type="ECO:0000313" key="3">
    <source>
        <dbReference type="Proteomes" id="UP000007967"/>
    </source>
</evidence>
<feature type="signal peptide" evidence="1">
    <location>
        <begin position="1"/>
        <end position="24"/>
    </location>
</feature>
<keyword evidence="1" id="KW-0732">Signal</keyword>
<sequence length="428" mass="45787">MKVPWLVVPAALVLAGCQSGPATTSAPQDQSDRPVVITFANADPAATWQPVIDHCQKQHPGLKVKQLNIPYPQLTSTITQRLTQGNADLDVFNIVPAWVKDYTNRGFLADLSELKDKAIANAVSEDMVTANEVDSKLFALSPWTTSQFLYYNADVLRKAGVAPPSADPAERWTWQQLRDAAAKLKGKVQYPLMFDQFDSYYQLQPLGVSAGGGNGLAGDAQDKPDFGNAGWQQAMTFYSGLFEDGLSPRGITNDKTNAIFAGGKAGFIVSGPWTVSNAVKGKLPFGVAAAPVFEGGKPATSTDSWAMAVSAKSAKQAAAKTFVDCVNLSEAGNTASIKVAQITPTHKDAYKAFAAQLESSGGTATEGLAELMEFELRTTAVHRPPVTGYTVFEAEAEKMFSDIRNGADPAARTKKADEIIAQQFERLG</sequence>
<dbReference type="PANTHER" id="PTHR43649:SF12">
    <property type="entry name" value="DIACETYLCHITOBIOSE BINDING PROTEIN DASA"/>
    <property type="match status" value="1"/>
</dbReference>
<dbReference type="OrthoDB" id="9766758at2"/>
<dbReference type="RefSeq" id="WP_012922103.1">
    <property type="nucleotide sequence ID" value="NC_013729.1"/>
</dbReference>
<reference evidence="2 3" key="2">
    <citation type="journal article" date="2010" name="Stand. Genomic Sci.">
        <title>Complete genome sequence of Kribbella flavida type strain (IFO 14399).</title>
        <authorList>
            <person name="Pukall R."/>
            <person name="Lapidus A."/>
            <person name="Glavina Del Rio T."/>
            <person name="Copeland A."/>
            <person name="Tice H."/>
            <person name="Cheng J.-F."/>
            <person name="Lucas S."/>
            <person name="Chen F."/>
            <person name="Nolan M."/>
            <person name="LaButti K."/>
            <person name="Pati A."/>
            <person name="Ivanova N."/>
            <person name="Mavrommatis K."/>
            <person name="Mikhailova N."/>
            <person name="Pitluck S."/>
            <person name="Bruce D."/>
            <person name="Goodwin L."/>
            <person name="Land M."/>
            <person name="Hauser L."/>
            <person name="Chang Y.-J."/>
            <person name="Jeffries C.D."/>
            <person name="Chen A."/>
            <person name="Palaniappan K."/>
            <person name="Chain P."/>
            <person name="Rohde M."/>
            <person name="Goeker M."/>
            <person name="Bristow J."/>
            <person name="Eisen J.A."/>
            <person name="Markowitz V."/>
            <person name="Hugenholtz P."/>
            <person name="Kyrpides N.C."/>
            <person name="Klenk H.-P."/>
            <person name="Brettin T."/>
        </authorList>
    </citation>
    <scope>NUCLEOTIDE SEQUENCE [LARGE SCALE GENOMIC DNA]</scope>
    <source>
        <strain evidence="3">DSM 17836 / JCM 10339 / NBRC 14399</strain>
    </source>
</reference>
<dbReference type="PROSITE" id="PS51257">
    <property type="entry name" value="PROKAR_LIPOPROTEIN"/>
    <property type="match status" value="1"/>
</dbReference>
<dbReference type="AlphaFoldDB" id="D2PWT0"/>